<dbReference type="Proteomes" id="UP000249248">
    <property type="component" value="Unassembled WGS sequence"/>
</dbReference>
<dbReference type="OrthoDB" id="1440037at2"/>
<comment type="caution">
    <text evidence="1">The sequence shown here is derived from an EMBL/GenBank/DDBJ whole genome shotgun (WGS) entry which is preliminary data.</text>
</comment>
<dbReference type="PROSITE" id="PS51257">
    <property type="entry name" value="PROKAR_LIPOPROTEIN"/>
    <property type="match status" value="1"/>
</dbReference>
<gene>
    <name evidence="1" type="ORF">DNU06_15765</name>
</gene>
<sequence>MKIMLGILLSFTLLQGCQSQSDFDLAKIILNQDKVSDIIPKDIKLATYDNGVTNGDNKYASTGSDKILIFNQINLSGENPKANYENKAVVYFNIQDSIITRYQLDISVTKQSEELLKTLKEKLGNPNYTGFSSEKDKMDNLPSEFIWEDIENNILYHLSYSKQHYGIDANLNVLPIMKTYPALPGITYWESFMHYREKSDNTNYTYQDFLKERLENDPDNIQNKLSK</sequence>
<reference evidence="1 2" key="1">
    <citation type="submission" date="2018-06" db="EMBL/GenBank/DDBJ databases">
        <title>The draft genome sequence of Crocinitomix sp. SM1701.</title>
        <authorList>
            <person name="Zhang X."/>
        </authorList>
    </citation>
    <scope>NUCLEOTIDE SEQUENCE [LARGE SCALE GENOMIC DNA]</scope>
    <source>
        <strain evidence="1 2">SM1701</strain>
    </source>
</reference>
<dbReference type="EMBL" id="QKSB01000015">
    <property type="protein sequence ID" value="PZE15836.1"/>
    <property type="molecule type" value="Genomic_DNA"/>
</dbReference>
<dbReference type="RefSeq" id="WP_111064466.1">
    <property type="nucleotide sequence ID" value="NZ_JBHUCU010000016.1"/>
</dbReference>
<organism evidence="1 2">
    <name type="scientific">Putridiphycobacter roseus</name>
    <dbReference type="NCBI Taxonomy" id="2219161"/>
    <lineage>
        <taxon>Bacteria</taxon>
        <taxon>Pseudomonadati</taxon>
        <taxon>Bacteroidota</taxon>
        <taxon>Flavobacteriia</taxon>
        <taxon>Flavobacteriales</taxon>
        <taxon>Crocinitomicaceae</taxon>
        <taxon>Putridiphycobacter</taxon>
    </lineage>
</organism>
<keyword evidence="2" id="KW-1185">Reference proteome</keyword>
<proteinExistence type="predicted"/>
<name>A0A2W1NCJ1_9FLAO</name>
<evidence type="ECO:0000313" key="2">
    <source>
        <dbReference type="Proteomes" id="UP000249248"/>
    </source>
</evidence>
<accession>A0A2W1NCJ1</accession>
<protein>
    <submittedName>
        <fullName evidence="1">Uncharacterized protein</fullName>
    </submittedName>
</protein>
<evidence type="ECO:0000313" key="1">
    <source>
        <dbReference type="EMBL" id="PZE15836.1"/>
    </source>
</evidence>
<dbReference type="AlphaFoldDB" id="A0A2W1NCJ1"/>